<feature type="transmembrane region" description="Helical" evidence="12">
    <location>
        <begin position="320"/>
        <end position="339"/>
    </location>
</feature>
<evidence type="ECO:0000313" key="13">
    <source>
        <dbReference type="EMBL" id="KAH0466749.1"/>
    </source>
</evidence>
<dbReference type="Proteomes" id="UP000775213">
    <property type="component" value="Unassembled WGS sequence"/>
</dbReference>
<keyword evidence="3" id="KW-0813">Transport</keyword>
<comment type="subunit">
    <text evidence="11">Forms homooligomers and/or heterooligomers.</text>
</comment>
<dbReference type="Pfam" id="PF03083">
    <property type="entry name" value="MtN3_slv"/>
    <property type="match status" value="4"/>
</dbReference>
<dbReference type="PANTHER" id="PTHR10791">
    <property type="entry name" value="RAG1-ACTIVATING PROTEIN 1"/>
    <property type="match status" value="1"/>
</dbReference>
<feature type="transmembrane region" description="Helical" evidence="12">
    <location>
        <begin position="6"/>
        <end position="24"/>
    </location>
</feature>
<organism evidence="13 14">
    <name type="scientific">Dendrobium chrysotoxum</name>
    <name type="common">Orchid</name>
    <dbReference type="NCBI Taxonomy" id="161865"/>
    <lineage>
        <taxon>Eukaryota</taxon>
        <taxon>Viridiplantae</taxon>
        <taxon>Streptophyta</taxon>
        <taxon>Embryophyta</taxon>
        <taxon>Tracheophyta</taxon>
        <taxon>Spermatophyta</taxon>
        <taxon>Magnoliopsida</taxon>
        <taxon>Liliopsida</taxon>
        <taxon>Asparagales</taxon>
        <taxon>Orchidaceae</taxon>
        <taxon>Epidendroideae</taxon>
        <taxon>Malaxideae</taxon>
        <taxon>Dendrobiinae</taxon>
        <taxon>Dendrobium</taxon>
    </lineage>
</organism>
<comment type="function">
    <text evidence="10">Mediates both low-affinity uptake and efflux of sugar across the plasma membrane.</text>
</comment>
<feature type="transmembrane region" description="Helical" evidence="12">
    <location>
        <begin position="131"/>
        <end position="152"/>
    </location>
</feature>
<dbReference type="InterPro" id="IPR004316">
    <property type="entry name" value="SWEET_rpt"/>
</dbReference>
<comment type="subcellular location">
    <subcellularLocation>
        <location evidence="1">Cell membrane</location>
        <topology evidence="1">Multi-pass membrane protein</topology>
    </subcellularLocation>
</comment>
<dbReference type="Gene3D" id="1.20.1280.290">
    <property type="match status" value="4"/>
</dbReference>
<feature type="transmembrane region" description="Helical" evidence="12">
    <location>
        <begin position="100"/>
        <end position="125"/>
    </location>
</feature>
<evidence type="ECO:0000256" key="7">
    <source>
        <dbReference type="ARBA" id="ARBA00022737"/>
    </source>
</evidence>
<evidence type="ECO:0000256" key="1">
    <source>
        <dbReference type="ARBA" id="ARBA00004651"/>
    </source>
</evidence>
<keyword evidence="8 12" id="KW-1133">Transmembrane helix</keyword>
<evidence type="ECO:0000256" key="8">
    <source>
        <dbReference type="ARBA" id="ARBA00022989"/>
    </source>
</evidence>
<feature type="transmembrane region" description="Helical" evidence="12">
    <location>
        <begin position="70"/>
        <end position="93"/>
    </location>
</feature>
<accession>A0AAV7HF47</accession>
<dbReference type="FunFam" id="1.20.1280.290:FF:000002">
    <property type="entry name" value="Bidirectional sugar transporter SWEET"/>
    <property type="match status" value="1"/>
</dbReference>
<evidence type="ECO:0008006" key="15">
    <source>
        <dbReference type="Google" id="ProtNLM"/>
    </source>
</evidence>
<feature type="transmembrane region" description="Helical" evidence="12">
    <location>
        <begin position="345"/>
        <end position="366"/>
    </location>
</feature>
<gene>
    <name evidence="13" type="ORF">IEQ34_003987</name>
</gene>
<keyword evidence="14" id="KW-1185">Reference proteome</keyword>
<evidence type="ECO:0000256" key="12">
    <source>
        <dbReference type="SAM" id="Phobius"/>
    </source>
</evidence>
<keyword evidence="5" id="KW-0762">Sugar transport</keyword>
<evidence type="ECO:0000256" key="11">
    <source>
        <dbReference type="ARBA" id="ARBA00038715"/>
    </source>
</evidence>
<evidence type="ECO:0000256" key="9">
    <source>
        <dbReference type="ARBA" id="ARBA00023136"/>
    </source>
</evidence>
<keyword evidence="4" id="KW-1003">Cell membrane</keyword>
<evidence type="ECO:0000256" key="5">
    <source>
        <dbReference type="ARBA" id="ARBA00022597"/>
    </source>
</evidence>
<dbReference type="AlphaFoldDB" id="A0AAV7HF47"/>
<evidence type="ECO:0000256" key="3">
    <source>
        <dbReference type="ARBA" id="ARBA00022448"/>
    </source>
</evidence>
<dbReference type="EMBL" id="JAGFBR010000005">
    <property type="protein sequence ID" value="KAH0466749.1"/>
    <property type="molecule type" value="Genomic_DNA"/>
</dbReference>
<feature type="transmembrane region" description="Helical" evidence="12">
    <location>
        <begin position="192"/>
        <end position="213"/>
    </location>
</feature>
<comment type="caution">
    <text evidence="13">The sequence shown here is derived from an EMBL/GenBank/DDBJ whole genome shotgun (WGS) entry which is preliminary data.</text>
</comment>
<evidence type="ECO:0000256" key="10">
    <source>
        <dbReference type="ARBA" id="ARBA00037238"/>
    </source>
</evidence>
<evidence type="ECO:0000256" key="2">
    <source>
        <dbReference type="ARBA" id="ARBA00007809"/>
    </source>
</evidence>
<keyword evidence="9 12" id="KW-0472">Membrane</keyword>
<keyword evidence="6 12" id="KW-0812">Transmembrane</keyword>
<dbReference type="GO" id="GO:0051119">
    <property type="term" value="F:sugar transmembrane transporter activity"/>
    <property type="evidence" value="ECO:0007669"/>
    <property type="project" value="InterPro"/>
</dbReference>
<feature type="transmembrane region" description="Helical" evidence="12">
    <location>
        <begin position="164"/>
        <end position="186"/>
    </location>
</feature>
<feature type="transmembrane region" description="Helical" evidence="12">
    <location>
        <begin position="265"/>
        <end position="288"/>
    </location>
</feature>
<comment type="similarity">
    <text evidence="2">Belongs to the SWEET sugar transporter family.</text>
</comment>
<evidence type="ECO:0000313" key="14">
    <source>
        <dbReference type="Proteomes" id="UP000775213"/>
    </source>
</evidence>
<proteinExistence type="inferred from homology"/>
<protein>
    <recommendedName>
        <fullName evidence="15">Bidirectional sugar transporter SWEET</fullName>
    </recommendedName>
</protein>
<keyword evidence="7" id="KW-0677">Repeat</keyword>
<dbReference type="GO" id="GO:0005886">
    <property type="term" value="C:plasma membrane"/>
    <property type="evidence" value="ECO:0007669"/>
    <property type="project" value="UniProtKB-SubCell"/>
</dbReference>
<dbReference type="InterPro" id="IPR047664">
    <property type="entry name" value="SWEET"/>
</dbReference>
<evidence type="ECO:0000256" key="4">
    <source>
        <dbReference type="ARBA" id="ARBA00022475"/>
    </source>
</evidence>
<feature type="transmembrane region" description="Helical" evidence="12">
    <location>
        <begin position="239"/>
        <end position="259"/>
    </location>
</feature>
<name>A0AAV7HF47_DENCH</name>
<reference evidence="13 14" key="1">
    <citation type="journal article" date="2021" name="Hortic Res">
        <title>Chromosome-scale assembly of the Dendrobium chrysotoxum genome enhances the understanding of orchid evolution.</title>
        <authorList>
            <person name="Zhang Y."/>
            <person name="Zhang G.Q."/>
            <person name="Zhang D."/>
            <person name="Liu X.D."/>
            <person name="Xu X.Y."/>
            <person name="Sun W.H."/>
            <person name="Yu X."/>
            <person name="Zhu X."/>
            <person name="Wang Z.W."/>
            <person name="Zhao X."/>
            <person name="Zhong W.Y."/>
            <person name="Chen H."/>
            <person name="Yin W.L."/>
            <person name="Huang T."/>
            <person name="Niu S.C."/>
            <person name="Liu Z.J."/>
        </authorList>
    </citation>
    <scope>NUCLEOTIDE SEQUENCE [LARGE SCALE GENOMIC DNA]</scope>
    <source>
        <strain evidence="13">Lindl</strain>
    </source>
</reference>
<dbReference type="PANTHER" id="PTHR10791:SF30">
    <property type="entry name" value="SUGAR TRANSPORTER SWEET1"/>
    <property type="match status" value="1"/>
</dbReference>
<feature type="transmembrane region" description="Helical" evidence="12">
    <location>
        <begin position="45"/>
        <end position="64"/>
    </location>
</feature>
<evidence type="ECO:0000256" key="6">
    <source>
        <dbReference type="ARBA" id="ARBA00022692"/>
    </source>
</evidence>
<dbReference type="FunFam" id="1.20.1280.290:FF:000001">
    <property type="entry name" value="Bidirectional sugar transporter SWEET"/>
    <property type="match status" value="1"/>
</dbReference>
<sequence length="403" mass="45947">MLSTNAIRNIIGIVGNVISFGLFLSPAPTFVKIYKMKAVEQFSPIPYLTILVICMLWVFYGLPIVKPNTILVSTISGVGVLIVSSYLIIFFYFSPKKMRIIVLNIFVGELVFMTMVVTLVLITLHTHDSRSLTVGIIAIIFCICMYASPLSIMKLVIKTKSVKYMPFWLSFIGLLNAICWTSYALIKIDIFLLIPNGLGVILGILQLLLYAFYYNRNAIEGHENKEDNKLVIKTKSVKYMPFWLSFTGFLNGICWTSYALIKIDIFLLITNGLGAILGLLQLLLYAFYYNRNAIEGHENKEENVEMKLVIKTKSAKYMPFWLSFTGLLNAICWTSYALIKIDIFLLIPNGLEVILGILQLLLYAFYYNRNAIEGHENKEENVEMTIIDGMEMINCVLKHYWID</sequence>